<feature type="domain" description="Protein kinase" evidence="12">
    <location>
        <begin position="1"/>
        <end position="188"/>
    </location>
</feature>
<comment type="similarity">
    <text evidence="1">Belongs to the protein kinase superfamily. CMGC Ser/Thr protein kinase family. CDC2/CDKX subfamily.</text>
</comment>
<keyword evidence="3" id="KW-0723">Serine/threonine-protein kinase</keyword>
<dbReference type="GO" id="GO:0010468">
    <property type="term" value="P:regulation of gene expression"/>
    <property type="evidence" value="ECO:0007669"/>
    <property type="project" value="TreeGrafter"/>
</dbReference>
<accession>A0A7S2K3F5</accession>
<evidence type="ECO:0000256" key="11">
    <source>
        <dbReference type="ARBA" id="ARBA00042858"/>
    </source>
</evidence>
<dbReference type="GO" id="GO:0000082">
    <property type="term" value="P:G1/S transition of mitotic cell cycle"/>
    <property type="evidence" value="ECO:0007669"/>
    <property type="project" value="TreeGrafter"/>
</dbReference>
<dbReference type="InterPro" id="IPR000719">
    <property type="entry name" value="Prot_kinase_dom"/>
</dbReference>
<keyword evidence="7" id="KW-0067">ATP-binding</keyword>
<evidence type="ECO:0000256" key="10">
    <source>
        <dbReference type="ARBA" id="ARBA00041902"/>
    </source>
</evidence>
<dbReference type="EC" id="2.7.11.22" evidence="2"/>
<protein>
    <recommendedName>
        <fullName evidence="9">Cyclin-dependent kinase 2 homolog</fullName>
        <ecNumber evidence="2">2.7.11.22</ecNumber>
    </recommendedName>
    <alternativeName>
        <fullName evidence="10">Cell division control protein 2 homolog</fullName>
    </alternativeName>
    <alternativeName>
        <fullName evidence="11">cdc2-related kinase 2</fullName>
    </alternativeName>
</protein>
<dbReference type="InterPro" id="IPR050108">
    <property type="entry name" value="CDK"/>
</dbReference>
<sequence>MDVLRGLEHCHSRNILHGDVKPGNVLLSSEGRAQLCDFGLARVFTESSASNDTMNGLCTLNYRAPELLYGAQILEDGASDVYGAGLILAELFSFSRGPLFAGTNTFDQMGKIFEVLGTPSDETWPSAADLPDYHKVSFPAADPVPLTNILPRLAEHCSIQLHKLLQSMISLDPERRPTAESCVRHAWFVDSKPVPALPDDVMEELVPMHLEEPLLFFCDEDAKVWAKKVAENRRTAGTAQKLDPDKFKSDEDQDLLSWIREKGRFFYEPLTADGTDRSNE</sequence>
<evidence type="ECO:0000259" key="12">
    <source>
        <dbReference type="PROSITE" id="PS50011"/>
    </source>
</evidence>
<dbReference type="GO" id="GO:0010389">
    <property type="term" value="P:regulation of G2/M transition of mitotic cell cycle"/>
    <property type="evidence" value="ECO:0007669"/>
    <property type="project" value="TreeGrafter"/>
</dbReference>
<dbReference type="GO" id="GO:0030332">
    <property type="term" value="F:cyclin binding"/>
    <property type="evidence" value="ECO:0007669"/>
    <property type="project" value="TreeGrafter"/>
</dbReference>
<comment type="subunit">
    <text evidence="8">May form a complex composed of at least the catalytic subunit CRK2 and a cyclin.</text>
</comment>
<evidence type="ECO:0000256" key="6">
    <source>
        <dbReference type="ARBA" id="ARBA00022777"/>
    </source>
</evidence>
<dbReference type="GO" id="GO:0007165">
    <property type="term" value="P:signal transduction"/>
    <property type="evidence" value="ECO:0007669"/>
    <property type="project" value="TreeGrafter"/>
</dbReference>
<dbReference type="PANTHER" id="PTHR24056:SF254">
    <property type="entry name" value="CYCLIN-DEPENDENT KINASE 2"/>
    <property type="match status" value="1"/>
</dbReference>
<evidence type="ECO:0000256" key="4">
    <source>
        <dbReference type="ARBA" id="ARBA00022679"/>
    </source>
</evidence>
<evidence type="ECO:0000313" key="13">
    <source>
        <dbReference type="EMBL" id="CAD9563907.1"/>
    </source>
</evidence>
<dbReference type="EMBL" id="HBGY01006867">
    <property type="protein sequence ID" value="CAD9563907.1"/>
    <property type="molecule type" value="Transcribed_RNA"/>
</dbReference>
<dbReference type="PROSITE" id="PS00108">
    <property type="entry name" value="PROTEIN_KINASE_ST"/>
    <property type="match status" value="1"/>
</dbReference>
<dbReference type="GO" id="GO:0005524">
    <property type="term" value="F:ATP binding"/>
    <property type="evidence" value="ECO:0007669"/>
    <property type="project" value="UniProtKB-KW"/>
</dbReference>
<dbReference type="GO" id="GO:0004693">
    <property type="term" value="F:cyclin-dependent protein serine/threonine kinase activity"/>
    <property type="evidence" value="ECO:0007669"/>
    <property type="project" value="UniProtKB-EC"/>
</dbReference>
<reference evidence="13" key="1">
    <citation type="submission" date="2021-01" db="EMBL/GenBank/DDBJ databases">
        <authorList>
            <person name="Corre E."/>
            <person name="Pelletier E."/>
            <person name="Niang G."/>
            <person name="Scheremetjew M."/>
            <person name="Finn R."/>
            <person name="Kale V."/>
            <person name="Holt S."/>
            <person name="Cochrane G."/>
            <person name="Meng A."/>
            <person name="Brown T."/>
            <person name="Cohen L."/>
        </authorList>
    </citation>
    <scope>NUCLEOTIDE SEQUENCE</scope>
    <source>
        <strain evidence="13">B650</strain>
    </source>
</reference>
<dbReference type="GO" id="GO:0005634">
    <property type="term" value="C:nucleus"/>
    <property type="evidence" value="ECO:0007669"/>
    <property type="project" value="TreeGrafter"/>
</dbReference>
<organism evidence="13">
    <name type="scientific">Leptocylindrus danicus</name>
    <dbReference type="NCBI Taxonomy" id="163516"/>
    <lineage>
        <taxon>Eukaryota</taxon>
        <taxon>Sar</taxon>
        <taxon>Stramenopiles</taxon>
        <taxon>Ochrophyta</taxon>
        <taxon>Bacillariophyta</taxon>
        <taxon>Coscinodiscophyceae</taxon>
        <taxon>Chaetocerotophycidae</taxon>
        <taxon>Leptocylindrales</taxon>
        <taxon>Leptocylindraceae</taxon>
        <taxon>Leptocylindrus</taxon>
    </lineage>
</organism>
<keyword evidence="4" id="KW-0808">Transferase</keyword>
<dbReference type="Pfam" id="PF00069">
    <property type="entry name" value="Pkinase"/>
    <property type="match status" value="1"/>
</dbReference>
<evidence type="ECO:0000256" key="8">
    <source>
        <dbReference type="ARBA" id="ARBA00038543"/>
    </source>
</evidence>
<dbReference type="PANTHER" id="PTHR24056">
    <property type="entry name" value="CELL DIVISION PROTEIN KINASE"/>
    <property type="match status" value="1"/>
</dbReference>
<dbReference type="Gene3D" id="1.10.510.10">
    <property type="entry name" value="Transferase(Phosphotransferase) domain 1"/>
    <property type="match status" value="1"/>
</dbReference>
<dbReference type="SUPFAM" id="SSF56112">
    <property type="entry name" value="Protein kinase-like (PK-like)"/>
    <property type="match status" value="1"/>
</dbReference>
<evidence type="ECO:0000256" key="9">
    <source>
        <dbReference type="ARBA" id="ARBA00039612"/>
    </source>
</evidence>
<keyword evidence="5" id="KW-0547">Nucleotide-binding</keyword>
<dbReference type="InterPro" id="IPR011009">
    <property type="entry name" value="Kinase-like_dom_sf"/>
</dbReference>
<evidence type="ECO:0000256" key="3">
    <source>
        <dbReference type="ARBA" id="ARBA00022527"/>
    </source>
</evidence>
<dbReference type="InterPro" id="IPR008271">
    <property type="entry name" value="Ser/Thr_kinase_AS"/>
</dbReference>
<evidence type="ECO:0000256" key="2">
    <source>
        <dbReference type="ARBA" id="ARBA00012425"/>
    </source>
</evidence>
<dbReference type="GO" id="GO:0000307">
    <property type="term" value="C:cyclin-dependent protein kinase holoenzyme complex"/>
    <property type="evidence" value="ECO:0007669"/>
    <property type="project" value="TreeGrafter"/>
</dbReference>
<keyword evidence="6" id="KW-0418">Kinase</keyword>
<gene>
    <name evidence="13" type="ORF">LDAN0321_LOCUS4225</name>
</gene>
<dbReference type="SMART" id="SM00220">
    <property type="entry name" value="S_TKc"/>
    <property type="match status" value="1"/>
</dbReference>
<evidence type="ECO:0000256" key="7">
    <source>
        <dbReference type="ARBA" id="ARBA00022840"/>
    </source>
</evidence>
<name>A0A7S2K3F5_9STRA</name>
<evidence type="ECO:0000256" key="1">
    <source>
        <dbReference type="ARBA" id="ARBA00006485"/>
    </source>
</evidence>
<dbReference type="PROSITE" id="PS50011">
    <property type="entry name" value="PROTEIN_KINASE_DOM"/>
    <property type="match status" value="1"/>
</dbReference>
<dbReference type="AlphaFoldDB" id="A0A7S2K3F5"/>
<evidence type="ECO:0000256" key="5">
    <source>
        <dbReference type="ARBA" id="ARBA00022741"/>
    </source>
</evidence>
<proteinExistence type="inferred from homology"/>
<dbReference type="GO" id="GO:0005737">
    <property type="term" value="C:cytoplasm"/>
    <property type="evidence" value="ECO:0007669"/>
    <property type="project" value="TreeGrafter"/>
</dbReference>